<comment type="caution">
    <text evidence="1">The sequence shown here is derived from an EMBL/GenBank/DDBJ whole genome shotgun (WGS) entry which is preliminary data.</text>
</comment>
<sequence>MGMADDPSPEELRQKQLQGLLEVRQNVEAMIVSLEADLEAVIALANDPDVSEEARDKAFNKLAEIDHNLSQAQALQVQIEDLIAENQAMSSSQQESATSGSD</sequence>
<proteinExistence type="predicted"/>
<name>A3K4L5_SAGS3</name>
<protein>
    <submittedName>
        <fullName evidence="1">Uncharacterized protein</fullName>
    </submittedName>
</protein>
<evidence type="ECO:0000313" key="1">
    <source>
        <dbReference type="EMBL" id="EBA07914.1"/>
    </source>
</evidence>
<evidence type="ECO:0000313" key="2">
    <source>
        <dbReference type="Proteomes" id="UP000005713"/>
    </source>
</evidence>
<organism evidence="1 2">
    <name type="scientific">Sagittula stellata (strain ATCC 700073 / DSM 11524 / E-37)</name>
    <dbReference type="NCBI Taxonomy" id="388399"/>
    <lineage>
        <taxon>Bacteria</taxon>
        <taxon>Pseudomonadati</taxon>
        <taxon>Pseudomonadota</taxon>
        <taxon>Alphaproteobacteria</taxon>
        <taxon>Rhodobacterales</taxon>
        <taxon>Roseobacteraceae</taxon>
        <taxon>Sagittula</taxon>
    </lineage>
</organism>
<dbReference type="Proteomes" id="UP000005713">
    <property type="component" value="Unassembled WGS sequence"/>
</dbReference>
<gene>
    <name evidence="1" type="ORF">SSE37_01635</name>
</gene>
<reference evidence="1 2" key="1">
    <citation type="submission" date="2006-06" db="EMBL/GenBank/DDBJ databases">
        <authorList>
            <person name="Moran M.A."/>
            <person name="Ferriera S."/>
            <person name="Johnson J."/>
            <person name="Kravitz S."/>
            <person name="Beeson K."/>
            <person name="Sutton G."/>
            <person name="Rogers Y.-H."/>
            <person name="Friedman R."/>
            <person name="Frazier M."/>
            <person name="Venter J.C."/>
        </authorList>
    </citation>
    <scope>NUCLEOTIDE SEQUENCE [LARGE SCALE GENOMIC DNA]</scope>
    <source>
        <strain evidence="1 2">E-37</strain>
    </source>
</reference>
<keyword evidence="2" id="KW-1185">Reference proteome</keyword>
<dbReference type="EMBL" id="AAYA01000007">
    <property type="protein sequence ID" value="EBA07914.1"/>
    <property type="molecule type" value="Genomic_DNA"/>
</dbReference>
<dbReference type="AlphaFoldDB" id="A3K4L5"/>
<accession>A3K4L5</accession>